<accession>A0ABU6HN51</accession>
<dbReference type="RefSeq" id="WP_326298927.1">
    <property type="nucleotide sequence ID" value="NZ_JAYLLH010000030.1"/>
</dbReference>
<sequence>MTDLTPLDRAHAAMDAAPEDDAARLRFYERLADSELFLLLEREAEGDTVTPELFDLSDARFILVFDSEDRLGQFVGKPAPYAAMSGRALANMLAGQGIGLGVNLEVAPSSILIPPGAVDWLVETLGHGPAEAEARPSELHPPAGLPDVLLTALDAKLATAQGMARKAYLAAVTYDDGTRGHLLGLTGALPGAERALAHAVNEALVFSGIEAGALDVIFLDDSDPVAAQLARVALRFDIPEPAEPERVERPAPGTDPDAPPILR</sequence>
<keyword evidence="4" id="KW-1185">Reference proteome</keyword>
<organism evidence="3 4">
    <name type="scientific">Mesobacterium hydrothermale</name>
    <dbReference type="NCBI Taxonomy" id="3111907"/>
    <lineage>
        <taxon>Bacteria</taxon>
        <taxon>Pseudomonadati</taxon>
        <taxon>Pseudomonadota</taxon>
        <taxon>Alphaproteobacteria</taxon>
        <taxon>Rhodobacterales</taxon>
        <taxon>Roseobacteraceae</taxon>
        <taxon>Mesobacterium</taxon>
    </lineage>
</organism>
<protein>
    <submittedName>
        <fullName evidence="3">SseB family protein</fullName>
    </submittedName>
</protein>
<evidence type="ECO:0000259" key="2">
    <source>
        <dbReference type="Pfam" id="PF07179"/>
    </source>
</evidence>
<feature type="domain" description="SseB protein N-terminal" evidence="2">
    <location>
        <begin position="12"/>
        <end position="118"/>
    </location>
</feature>
<dbReference type="Pfam" id="PF07179">
    <property type="entry name" value="SseB"/>
    <property type="match status" value="1"/>
</dbReference>
<evidence type="ECO:0000256" key="1">
    <source>
        <dbReference type="SAM" id="MobiDB-lite"/>
    </source>
</evidence>
<gene>
    <name evidence="3" type="ORF">VK792_16285</name>
</gene>
<name>A0ABU6HN51_9RHOB</name>
<feature type="region of interest" description="Disordered" evidence="1">
    <location>
        <begin position="240"/>
        <end position="263"/>
    </location>
</feature>
<evidence type="ECO:0000313" key="4">
    <source>
        <dbReference type="Proteomes" id="UP001348149"/>
    </source>
</evidence>
<reference evidence="3 4" key="1">
    <citation type="submission" date="2024-01" db="EMBL/GenBank/DDBJ databases">
        <title>Mesobacterium rodlantinim sp. nov., isolated from shallow sea hydrothermal systems off Kueishantao Island.</title>
        <authorList>
            <person name="Su Z."/>
            <person name="Tang K."/>
        </authorList>
    </citation>
    <scope>NUCLEOTIDE SEQUENCE [LARGE SCALE GENOMIC DNA]</scope>
    <source>
        <strain evidence="3 4">TK19101</strain>
    </source>
</reference>
<comment type="caution">
    <text evidence="3">The sequence shown here is derived from an EMBL/GenBank/DDBJ whole genome shotgun (WGS) entry which is preliminary data.</text>
</comment>
<dbReference type="Proteomes" id="UP001348149">
    <property type="component" value="Unassembled WGS sequence"/>
</dbReference>
<dbReference type="InterPro" id="IPR009839">
    <property type="entry name" value="SseB_N"/>
</dbReference>
<evidence type="ECO:0000313" key="3">
    <source>
        <dbReference type="EMBL" id="MEC3862853.1"/>
    </source>
</evidence>
<proteinExistence type="predicted"/>
<dbReference type="EMBL" id="JAYLLH010000030">
    <property type="protein sequence ID" value="MEC3862853.1"/>
    <property type="molecule type" value="Genomic_DNA"/>
</dbReference>